<proteinExistence type="predicted"/>
<comment type="caution">
    <text evidence="2">The sequence shown here is derived from an EMBL/GenBank/DDBJ whole genome shotgun (WGS) entry which is preliminary data.</text>
</comment>
<keyword evidence="1" id="KW-1133">Transmembrane helix</keyword>
<sequence>MAQLNDVWHESRIRTFLCIYAFYTVTDLLMGIYGIVFSTITMTLMPVLSNVLMLYLTFEITNMVRHIENQTYGKELHACWILLCVSLCVTAFIFLVNDVEKRFGVFGSAQWLAAMIVLFVMIFFLISTVLWLSYFFLDARQYTHCQDQITAMHHQSDPAL</sequence>
<protein>
    <submittedName>
        <fullName evidence="2">Uncharacterized protein</fullName>
    </submittedName>
</protein>
<gene>
    <name evidence="2" type="ORF">H9702_01030</name>
</gene>
<feature type="transmembrane region" description="Helical" evidence="1">
    <location>
        <begin position="111"/>
        <end position="137"/>
    </location>
</feature>
<feature type="transmembrane region" description="Helical" evidence="1">
    <location>
        <begin position="77"/>
        <end position="96"/>
    </location>
</feature>
<name>A0A9D2SVT8_9FIRM</name>
<keyword evidence="1" id="KW-0472">Membrane</keyword>
<feature type="transmembrane region" description="Helical" evidence="1">
    <location>
        <begin position="32"/>
        <end position="56"/>
    </location>
</feature>
<keyword evidence="1" id="KW-0812">Transmembrane</keyword>
<dbReference type="EMBL" id="DWWM01000005">
    <property type="protein sequence ID" value="HJC35700.1"/>
    <property type="molecule type" value="Genomic_DNA"/>
</dbReference>
<reference evidence="2" key="1">
    <citation type="journal article" date="2021" name="PeerJ">
        <title>Extensive microbial diversity within the chicken gut microbiome revealed by metagenomics and culture.</title>
        <authorList>
            <person name="Gilroy R."/>
            <person name="Ravi A."/>
            <person name="Getino M."/>
            <person name="Pursley I."/>
            <person name="Horton D.L."/>
            <person name="Alikhan N.F."/>
            <person name="Baker D."/>
            <person name="Gharbi K."/>
            <person name="Hall N."/>
            <person name="Watson M."/>
            <person name="Adriaenssens E.M."/>
            <person name="Foster-Nyarko E."/>
            <person name="Jarju S."/>
            <person name="Secka A."/>
            <person name="Antonio M."/>
            <person name="Oren A."/>
            <person name="Chaudhuri R.R."/>
            <person name="La Ragione R."/>
            <person name="Hildebrand F."/>
            <person name="Pallen M.J."/>
        </authorList>
    </citation>
    <scope>NUCLEOTIDE SEQUENCE</scope>
    <source>
        <strain evidence="2">CHK187-11901</strain>
    </source>
</reference>
<reference evidence="2" key="2">
    <citation type="submission" date="2021-04" db="EMBL/GenBank/DDBJ databases">
        <authorList>
            <person name="Gilroy R."/>
        </authorList>
    </citation>
    <scope>NUCLEOTIDE SEQUENCE</scope>
    <source>
        <strain evidence="2">CHK187-11901</strain>
    </source>
</reference>
<accession>A0A9D2SVT8</accession>
<evidence type="ECO:0000256" key="1">
    <source>
        <dbReference type="SAM" id="Phobius"/>
    </source>
</evidence>
<evidence type="ECO:0000313" key="2">
    <source>
        <dbReference type="EMBL" id="HJC35700.1"/>
    </source>
</evidence>
<dbReference type="AlphaFoldDB" id="A0A9D2SVT8"/>
<evidence type="ECO:0000313" key="3">
    <source>
        <dbReference type="Proteomes" id="UP000823896"/>
    </source>
</evidence>
<organism evidence="2 3">
    <name type="scientific">Candidatus Merdibacter merdavium</name>
    <dbReference type="NCBI Taxonomy" id="2838692"/>
    <lineage>
        <taxon>Bacteria</taxon>
        <taxon>Bacillati</taxon>
        <taxon>Bacillota</taxon>
        <taxon>Erysipelotrichia</taxon>
        <taxon>Erysipelotrichales</taxon>
        <taxon>Erysipelotrichaceae</taxon>
        <taxon>Merdibacter</taxon>
    </lineage>
</organism>
<dbReference type="Proteomes" id="UP000823896">
    <property type="component" value="Unassembled WGS sequence"/>
</dbReference>